<keyword evidence="3" id="KW-1185">Reference proteome</keyword>
<evidence type="ECO:0000313" key="2">
    <source>
        <dbReference type="EMBL" id="KAH0569083.1"/>
    </source>
</evidence>
<evidence type="ECO:0000313" key="3">
    <source>
        <dbReference type="Proteomes" id="UP000826195"/>
    </source>
</evidence>
<organism evidence="2 3">
    <name type="scientific">Cotesia glomerata</name>
    <name type="common">Lepidopteran parasitic wasp</name>
    <name type="synonym">Apanteles glomeratus</name>
    <dbReference type="NCBI Taxonomy" id="32391"/>
    <lineage>
        <taxon>Eukaryota</taxon>
        <taxon>Metazoa</taxon>
        <taxon>Ecdysozoa</taxon>
        <taxon>Arthropoda</taxon>
        <taxon>Hexapoda</taxon>
        <taxon>Insecta</taxon>
        <taxon>Pterygota</taxon>
        <taxon>Neoptera</taxon>
        <taxon>Endopterygota</taxon>
        <taxon>Hymenoptera</taxon>
        <taxon>Apocrita</taxon>
        <taxon>Ichneumonoidea</taxon>
        <taxon>Braconidae</taxon>
        <taxon>Microgastrinae</taxon>
        <taxon>Cotesia</taxon>
    </lineage>
</organism>
<name>A0AAV7JA03_COTGL</name>
<feature type="region of interest" description="Disordered" evidence="1">
    <location>
        <begin position="340"/>
        <end position="364"/>
    </location>
</feature>
<sequence length="407" mass="45760">MAHSSWGCLAGSSKKVHQDAYLSAKTRISNQKILLNFLAKSTIGVESHPPCRRTAALTYERAEERGRLELRLLVTDELVSGARSIFEPFELQKPFGSSTVAQGMLHGIRTEKLWDEKYSDSPLTPGYPSLVFVSTSRGISAYWTTEPPVLLASTAPILLVLMLMMVMSVHPRPADILYALVLSDYFPNKPCNGFHKIVDLSTGQKTPASWGVIVHTTKSDDLGRICPTESKNNINIDTSHVLISRISKSQEIAQVPRLDCWPLKFLGRLFVCWCLEYLRASAYFDRGQTLAFLSLLCHPGTSHLVLESSSIASYFRRFTFRRRKDRQVPEGHGFSGRCLPRSQRHSRRGLPSLSHPRAMTKESLTTRYPRADPIRLARLNVPQLCNLPHKFTLSSSLISLVLPLLRF</sequence>
<gene>
    <name evidence="2" type="ORF">KQX54_021791</name>
</gene>
<proteinExistence type="predicted"/>
<dbReference type="AlphaFoldDB" id="A0AAV7JA03"/>
<dbReference type="Proteomes" id="UP000826195">
    <property type="component" value="Unassembled WGS sequence"/>
</dbReference>
<comment type="caution">
    <text evidence="2">The sequence shown here is derived from an EMBL/GenBank/DDBJ whole genome shotgun (WGS) entry which is preliminary data.</text>
</comment>
<protein>
    <submittedName>
        <fullName evidence="2">Uncharacterized protein</fullName>
    </submittedName>
</protein>
<accession>A0AAV7JA03</accession>
<evidence type="ECO:0000256" key="1">
    <source>
        <dbReference type="SAM" id="MobiDB-lite"/>
    </source>
</evidence>
<reference evidence="2 3" key="1">
    <citation type="journal article" date="2021" name="J. Hered.">
        <title>A chromosome-level genome assembly of the parasitoid wasp, Cotesia glomerata (Hymenoptera: Braconidae).</title>
        <authorList>
            <person name="Pinto B.J."/>
            <person name="Weis J.J."/>
            <person name="Gamble T."/>
            <person name="Ode P.J."/>
            <person name="Paul R."/>
            <person name="Zaspel J.M."/>
        </authorList>
    </citation>
    <scope>NUCLEOTIDE SEQUENCE [LARGE SCALE GENOMIC DNA]</scope>
    <source>
        <strain evidence="2">CgM1</strain>
    </source>
</reference>
<dbReference type="EMBL" id="JAHXZJ010000001">
    <property type="protein sequence ID" value="KAH0569083.1"/>
    <property type="molecule type" value="Genomic_DNA"/>
</dbReference>